<organism evidence="1">
    <name type="scientific">marine sediment metagenome</name>
    <dbReference type="NCBI Taxonomy" id="412755"/>
    <lineage>
        <taxon>unclassified sequences</taxon>
        <taxon>metagenomes</taxon>
        <taxon>ecological metagenomes</taxon>
    </lineage>
</organism>
<reference evidence="1" key="1">
    <citation type="journal article" date="2014" name="Front. Microbiol.">
        <title>High frequency of phylogenetically diverse reductive dehalogenase-homologous genes in deep subseafloor sedimentary metagenomes.</title>
        <authorList>
            <person name="Kawai M."/>
            <person name="Futagami T."/>
            <person name="Toyoda A."/>
            <person name="Takaki Y."/>
            <person name="Nishi S."/>
            <person name="Hori S."/>
            <person name="Arai W."/>
            <person name="Tsubouchi T."/>
            <person name="Morono Y."/>
            <person name="Uchiyama I."/>
            <person name="Ito T."/>
            <person name="Fujiyama A."/>
            <person name="Inagaki F."/>
            <person name="Takami H."/>
        </authorList>
    </citation>
    <scope>NUCLEOTIDE SEQUENCE</scope>
    <source>
        <strain evidence="1">Expedition CK06-06</strain>
    </source>
</reference>
<name>X0VZC3_9ZZZZ</name>
<proteinExistence type="predicted"/>
<sequence>RLFKLADKKKKFKKKLTKIEAKIEDINKEALSYTGKGTRGQDLFISCLVNNLHFELADKEK</sequence>
<feature type="non-terminal residue" evidence="1">
    <location>
        <position position="1"/>
    </location>
</feature>
<protein>
    <submittedName>
        <fullName evidence="1">Uncharacterized protein</fullName>
    </submittedName>
</protein>
<dbReference type="EMBL" id="BARS01037885">
    <property type="protein sequence ID" value="GAG16437.1"/>
    <property type="molecule type" value="Genomic_DNA"/>
</dbReference>
<evidence type="ECO:0000313" key="1">
    <source>
        <dbReference type="EMBL" id="GAG16437.1"/>
    </source>
</evidence>
<gene>
    <name evidence="1" type="ORF">S01H1_58040</name>
</gene>
<accession>X0VZC3</accession>
<dbReference type="AlphaFoldDB" id="X0VZC3"/>
<comment type="caution">
    <text evidence="1">The sequence shown here is derived from an EMBL/GenBank/DDBJ whole genome shotgun (WGS) entry which is preliminary data.</text>
</comment>